<accession>A0AA39Y4R0</accession>
<gene>
    <name evidence="3" type="ORF">DIS24_g8507</name>
</gene>
<dbReference type="InterPro" id="IPR012341">
    <property type="entry name" value="6hp_glycosidase-like_sf"/>
</dbReference>
<dbReference type="Pfam" id="PF17389">
    <property type="entry name" value="Bac_rhamnosid6H"/>
    <property type="match status" value="1"/>
</dbReference>
<protein>
    <recommendedName>
        <fullName evidence="2">Alpha-L-rhamnosidase six-hairpin glycosidase domain-containing protein</fullName>
    </recommendedName>
</protein>
<reference evidence="3" key="1">
    <citation type="submission" date="2023-06" db="EMBL/GenBank/DDBJ databases">
        <title>Multi-omics analyses reveal the molecular pathogenesis toolkit of Lasiodiplodia hormozganensis, a cross-kingdom pathogen.</title>
        <authorList>
            <person name="Felix C."/>
            <person name="Meneses R."/>
            <person name="Goncalves M.F.M."/>
            <person name="Tilleman L."/>
            <person name="Duarte A.S."/>
            <person name="Jorrin-Novo J.V."/>
            <person name="Van De Peer Y."/>
            <person name="Deforce D."/>
            <person name="Van Nieuwerburgh F."/>
            <person name="Esteves A.C."/>
            <person name="Alves A."/>
        </authorList>
    </citation>
    <scope>NUCLEOTIDE SEQUENCE</scope>
    <source>
        <strain evidence="3">CBS 339.90</strain>
    </source>
</reference>
<dbReference type="InterPro" id="IPR035396">
    <property type="entry name" value="Bac_rhamnosid6H"/>
</dbReference>
<keyword evidence="4" id="KW-1185">Reference proteome</keyword>
<name>A0AA39Y4R0_9PEZI</name>
<organism evidence="3 4">
    <name type="scientific">Lasiodiplodia hormozganensis</name>
    <dbReference type="NCBI Taxonomy" id="869390"/>
    <lineage>
        <taxon>Eukaryota</taxon>
        <taxon>Fungi</taxon>
        <taxon>Dikarya</taxon>
        <taxon>Ascomycota</taxon>
        <taxon>Pezizomycotina</taxon>
        <taxon>Dothideomycetes</taxon>
        <taxon>Dothideomycetes incertae sedis</taxon>
        <taxon>Botryosphaeriales</taxon>
        <taxon>Botryosphaeriaceae</taxon>
        <taxon>Lasiodiplodia</taxon>
    </lineage>
</organism>
<dbReference type="EMBL" id="JAUJDW010000063">
    <property type="protein sequence ID" value="KAK0644817.1"/>
    <property type="molecule type" value="Genomic_DNA"/>
</dbReference>
<dbReference type="GO" id="GO:0005975">
    <property type="term" value="P:carbohydrate metabolic process"/>
    <property type="evidence" value="ECO:0007669"/>
    <property type="project" value="InterPro"/>
</dbReference>
<dbReference type="AlphaFoldDB" id="A0AA39Y4R0"/>
<dbReference type="InterPro" id="IPR008928">
    <property type="entry name" value="6-hairpin_glycosidase_sf"/>
</dbReference>
<sequence>MHLTVAALFPLLSAAVPGEEYILSPASRIIEPVSIWQTSGKVTGAVPGQSYRAADVYSLSGPNASITLDFGRETAGIPHLHFRRSACKGDVCQTESAAFVGPESDWSTYFTVPDGTLYIPMQPGNFSMPRKWGRGGFRYLTLFLGSKSDASTSVEFQFGHVYFTPQPNIKDDSKLGEYTGYFWSDDDLLNRIWHAGVYTLQLCQIRADSLVNHNYTVTGGGWAEDAVVRGVDAMDVVMGEGAKRDRNPWPADMSVSLRSALVSQNYENLRALKNLLIAVMVLQDPVSGYFPYAGSPFGDFFAEYGDLAGFEAWSSDTYNLWTIINFIDYVLITDDFLFAHQRWPQIVRALEATYQYIDPATGLFNGTKPSDWGRDGVGGTNAALNALYHHALTRAAHFSTLLSNSTNTTAAPRRWLATAARVKAAFNTHLWDATASLYRDNTTTTTSLHPQDGNAFAILFDLVAPTPNRTTATIAAALSSRLTTFGAPAPELPGAVSPFVSSHELLAQFKAAETHGDAAPALRLLRTQWGYMLHAFSNATLVEGYSSVDGSLAYGFYGDAPRFISHAHAFATGPVYALMAEVVGVRAVRGVDVDEDEDGEWVVWPKVVGSGVNEVKGGFRTVRGWWGVEWWVVEEEEEGEEAEAERGGVVWEARIETPEGLVGTVYVPMFGGDAQDEKVFLDGVEVGDREVMGAFVRIGNVTGGCHQLRVES</sequence>
<feature type="domain" description="Alpha-L-rhamnosidase six-hairpin glycosidase" evidence="2">
    <location>
        <begin position="243"/>
        <end position="570"/>
    </location>
</feature>
<feature type="signal peptide" evidence="1">
    <location>
        <begin position="1"/>
        <end position="18"/>
    </location>
</feature>
<evidence type="ECO:0000256" key="1">
    <source>
        <dbReference type="SAM" id="SignalP"/>
    </source>
</evidence>
<feature type="chain" id="PRO_5041262180" description="Alpha-L-rhamnosidase six-hairpin glycosidase domain-containing protein" evidence="1">
    <location>
        <begin position="19"/>
        <end position="712"/>
    </location>
</feature>
<dbReference type="PANTHER" id="PTHR34987:SF6">
    <property type="entry name" value="ALPHA-L-RHAMNOSIDASE SIX-HAIRPIN GLYCOSIDASE DOMAIN-CONTAINING PROTEIN"/>
    <property type="match status" value="1"/>
</dbReference>
<dbReference type="SUPFAM" id="SSF48208">
    <property type="entry name" value="Six-hairpin glycosidases"/>
    <property type="match status" value="1"/>
</dbReference>
<evidence type="ECO:0000313" key="4">
    <source>
        <dbReference type="Proteomes" id="UP001175001"/>
    </source>
</evidence>
<dbReference type="PANTHER" id="PTHR34987">
    <property type="entry name" value="C, PUTATIVE (AFU_ORTHOLOGUE AFUA_3G02880)-RELATED"/>
    <property type="match status" value="1"/>
</dbReference>
<evidence type="ECO:0000313" key="3">
    <source>
        <dbReference type="EMBL" id="KAK0644817.1"/>
    </source>
</evidence>
<dbReference type="Proteomes" id="UP001175001">
    <property type="component" value="Unassembled WGS sequence"/>
</dbReference>
<dbReference type="GO" id="GO:0003824">
    <property type="term" value="F:catalytic activity"/>
    <property type="evidence" value="ECO:0007669"/>
    <property type="project" value="UniProtKB-ARBA"/>
</dbReference>
<proteinExistence type="predicted"/>
<dbReference type="Gene3D" id="1.50.10.10">
    <property type="match status" value="1"/>
</dbReference>
<evidence type="ECO:0000259" key="2">
    <source>
        <dbReference type="Pfam" id="PF17389"/>
    </source>
</evidence>
<keyword evidence="1" id="KW-0732">Signal</keyword>
<comment type="caution">
    <text evidence="3">The sequence shown here is derived from an EMBL/GenBank/DDBJ whole genome shotgun (WGS) entry which is preliminary data.</text>
</comment>